<protein>
    <submittedName>
        <fullName evidence="1">Uncharacterized protein</fullName>
    </submittedName>
</protein>
<sequence>MTTARAPACRGDAPRIRCPRWRLSWSSSTPLHRCSTGSWVLLGRDWIARWVRLAGRGGVVRT</sequence>
<evidence type="ECO:0000313" key="1">
    <source>
        <dbReference type="EMBL" id="CUV47020.1"/>
    </source>
</evidence>
<dbReference type="EMBL" id="LN899827">
    <property type="protein sequence ID" value="CUV47020.1"/>
    <property type="molecule type" value="Genomic_DNA"/>
</dbReference>
<organism evidence="1">
    <name type="scientific">Ralstonia solanacearum</name>
    <name type="common">Pseudomonas solanacearum</name>
    <dbReference type="NCBI Taxonomy" id="305"/>
    <lineage>
        <taxon>Bacteria</taxon>
        <taxon>Pseudomonadati</taxon>
        <taxon>Pseudomonadota</taxon>
        <taxon>Betaproteobacteria</taxon>
        <taxon>Burkholderiales</taxon>
        <taxon>Burkholderiaceae</taxon>
        <taxon>Ralstonia</taxon>
        <taxon>Ralstonia solanacearum species complex</taxon>
    </lineage>
</organism>
<reference evidence="1" key="1">
    <citation type="submission" date="2015-10" db="EMBL/GenBank/DDBJ databases">
        <authorList>
            <person name="Gilbert D.G."/>
        </authorList>
    </citation>
    <scope>NUCLEOTIDE SEQUENCE</scope>
    <source>
        <strain evidence="1">Phyl III-seqv23</strain>
    </source>
</reference>
<accession>A0A0S4WJN1</accession>
<dbReference type="AlphaFoldDB" id="A0A0S4WJN1"/>
<name>A0A0S4WJN1_RALSL</name>
<gene>
    <name evidence="1" type="ORF">TO10_v1_800009</name>
</gene>
<proteinExistence type="predicted"/>